<comment type="similarity">
    <text evidence="2">Belongs to the G-protein coupled receptor Fz/Smo family.</text>
</comment>
<name>A0AAN9A0Z8_HALRR</name>
<evidence type="ECO:0000256" key="3">
    <source>
        <dbReference type="ARBA" id="ARBA00022473"/>
    </source>
</evidence>
<feature type="non-terminal residue" evidence="16">
    <location>
        <position position="1"/>
    </location>
</feature>
<dbReference type="InterPro" id="IPR036790">
    <property type="entry name" value="Frizzled_dom_sf"/>
</dbReference>
<feature type="domain" description="FZ" evidence="15">
    <location>
        <begin position="539"/>
        <end position="658"/>
    </location>
</feature>
<sequence length="1367" mass="154035">TIGVIFKICQMHESYKMMMTNFPNSMLKGGYCAICIIYMIVIVISTGVSRVESQYCQPITIPECQNISYNMTIMPNFFNHSSQERASCAMQEMLSHFKYECSPDLKFFLCTLYAPVCTILDIPLPPCRTFCRTIKLNCGRTLRKFDFSWPHQIRCSSFPPEGELCVAPSTPTPLLQHGITTTPLPIIYIPDEFTKTDSSNTNYYCEPLRVHFCKALSYNSVILPNYFNQRDQTVITNELDTFWHMVESDCLPELKFLMCSIYAPACTVMGKPILPCKSLCQTMKAKCRRYMRRHNMQWPKYLRCGEFPSDGELCVLSPQDYPGICNSSLQFTSATISPSNILPSGTRGASIILPSTTTEASTKLPSGITTARNMLPSETTATNVIENKENVCNSITITLCGNLFFSPTVIAQKIKKNMKEQNVVGVYSDMFPEVKEKCQLEHDSFNCHLLTYDCNALQSLISCKSLCLKAMECGINAKILGYRFPPILHCNNNTAWSYLENDGICVLGNLEKDSMPLFPLNLTEGYNAMNVSMQVDQLAVSHDCEPLTVPQCKKLPYNMTKMPNYFNHTSQDDVRLELQQFGPLLGLENNCSQYLRLFLCSIYVPKCTLSGKSQLPCKSVCSSFERNCKAFLQQYEFTWPTTFNCKNFPPDYEECINSSADTEYISDISPGTTNSANTGNMMCEEITIPFCKGLFYNTTMMPNSLHHSSQDEAELVLNQFYPLVEMQCSQDLQLFLCSVYAPLCYDEKTSVLPCKSLCYSAKAGCEPIMNKFGFIWPAILDCDKYPESNEGAPCISATNKNITIAPLHLQSPQTSKNIAETCESLTIPLCKRLPYNTTIIPNLLNHSSQKEAELEAATFLPLIRAQCSHGLHLFVCSVFAPICHDKKTIVPCRSLCELVKSDCEPQMNNLNISWPKSLSCDQFPDMSQEVYCLSSVSDLDKLYPKPRQILTNGLTQNTLQDKCEPITIPLCKDLPYNTTMMPNSMNHNSQEEAGLEVHQFFPLVKLQCSPDLKLFLCSVYTPKCNAQNIVIPPCKSLCESAKLGCESIMNRFGFQWPYSLECEQFPESSQSKLCLSHESNGYRPTTLKVPQTVMPTTAPQILSNICEPIRISLCRDLPYNTTMMPNSMNHNSQEEAGLEVHQFFPLVKLQCSPELKLFLCSVYTPKCNDQNIVIPPCKSLCESAKLGCESVMNQFGFQWPFSLECEQFPESSQRELCLSHESNGYRPTTLKVPQTVMPTTAPQILSNICEPIRVSLCRDLPYNATKMPNTLNHNLQDEAALEVHQYFPLVKVQCSSDLQLFLCSVYVPECNTQHAAVPPCKSLCESAKSGCEPLMRKFGFQWPEALACEQFPESFHNKNCRSSNSET</sequence>
<dbReference type="GO" id="GO:0035567">
    <property type="term" value="P:non-canonical Wnt signaling pathway"/>
    <property type="evidence" value="ECO:0007669"/>
    <property type="project" value="TreeGrafter"/>
</dbReference>
<keyword evidence="10 13" id="KW-1015">Disulfide bond</keyword>
<feature type="disulfide bond" evidence="13">
    <location>
        <begin position="621"/>
        <end position="645"/>
    </location>
</feature>
<accession>A0AAN9A0Z8</accession>
<evidence type="ECO:0000313" key="17">
    <source>
        <dbReference type="Proteomes" id="UP001381693"/>
    </source>
</evidence>
<evidence type="ECO:0000256" key="10">
    <source>
        <dbReference type="ARBA" id="ARBA00023157"/>
    </source>
</evidence>
<dbReference type="PROSITE" id="PS50038">
    <property type="entry name" value="FZ"/>
    <property type="match status" value="9"/>
</dbReference>
<feature type="disulfide bond" evidence="13">
    <location>
        <begin position="830"/>
        <end position="876"/>
    </location>
</feature>
<dbReference type="FunFam" id="1.10.2000.10:FF:000016">
    <property type="entry name" value="Frizzled"/>
    <property type="match status" value="1"/>
</dbReference>
<keyword evidence="7" id="KW-0732">Signal</keyword>
<comment type="caution">
    <text evidence="16">The sequence shown here is derived from an EMBL/GenBank/DDBJ whole genome shotgun (WGS) entry which is preliminary data.</text>
</comment>
<keyword evidence="8 14" id="KW-1133">Transmembrane helix</keyword>
<evidence type="ECO:0000256" key="14">
    <source>
        <dbReference type="SAM" id="Phobius"/>
    </source>
</evidence>
<feature type="disulfide bond" evidence="13">
    <location>
        <begin position="691"/>
        <end position="737"/>
    </location>
</feature>
<evidence type="ECO:0000256" key="6">
    <source>
        <dbReference type="ARBA" id="ARBA00022692"/>
    </source>
</evidence>
<feature type="disulfide bond" evidence="13">
    <location>
        <begin position="1114"/>
        <end position="1160"/>
    </location>
</feature>
<proteinExistence type="inferred from homology"/>
<feature type="domain" description="FZ" evidence="15">
    <location>
        <begin position="1249"/>
        <end position="1363"/>
    </location>
</feature>
<feature type="disulfide bond" evidence="13">
    <location>
        <begin position="1257"/>
        <end position="1303"/>
    </location>
</feature>
<feature type="domain" description="FZ" evidence="15">
    <location>
        <begin position="678"/>
        <end position="797"/>
    </location>
</feature>
<feature type="disulfide bond" evidence="13">
    <location>
        <begin position="896"/>
        <end position="920"/>
    </location>
</feature>
<keyword evidence="6 14" id="KW-0812">Transmembrane</keyword>
<keyword evidence="12" id="KW-0325">Glycoprotein</keyword>
<feature type="domain" description="FZ" evidence="15">
    <location>
        <begin position="387"/>
        <end position="508"/>
    </location>
</feature>
<feature type="disulfide bond" evidence="13">
    <location>
        <begin position="822"/>
        <end position="883"/>
    </location>
</feature>
<evidence type="ECO:0000256" key="8">
    <source>
        <dbReference type="ARBA" id="ARBA00022989"/>
    </source>
</evidence>
<evidence type="ECO:0000313" key="16">
    <source>
        <dbReference type="EMBL" id="KAK7071108.1"/>
    </source>
</evidence>
<feature type="domain" description="FZ" evidence="15">
    <location>
        <begin position="200"/>
        <end position="328"/>
    </location>
</feature>
<dbReference type="GO" id="GO:0042813">
    <property type="term" value="F:Wnt receptor activity"/>
    <property type="evidence" value="ECO:0007669"/>
    <property type="project" value="TreeGrafter"/>
</dbReference>
<keyword evidence="3" id="KW-0217">Developmental protein</keyword>
<feature type="domain" description="FZ" evidence="15">
    <location>
        <begin position="51"/>
        <end position="168"/>
    </location>
</feature>
<dbReference type="GO" id="GO:0060070">
    <property type="term" value="P:canonical Wnt signaling pathway"/>
    <property type="evidence" value="ECO:0007669"/>
    <property type="project" value="TreeGrafter"/>
</dbReference>
<gene>
    <name evidence="16" type="ORF">SK128_012839</name>
</gene>
<evidence type="ECO:0000256" key="13">
    <source>
        <dbReference type="PROSITE-ProRule" id="PRU00090"/>
    </source>
</evidence>
<dbReference type="GO" id="GO:0005886">
    <property type="term" value="C:plasma membrane"/>
    <property type="evidence" value="ECO:0007669"/>
    <property type="project" value="UniProtKB-SubCell"/>
</dbReference>
<feature type="domain" description="FZ" evidence="15">
    <location>
        <begin position="958"/>
        <end position="1077"/>
    </location>
</feature>
<comment type="subcellular location">
    <subcellularLocation>
        <location evidence="1">Cell membrane</location>
        <topology evidence="1">Multi-pass membrane protein</topology>
    </subcellularLocation>
</comment>
<comment type="caution">
    <text evidence="13">Lacks conserved residue(s) required for the propagation of feature annotation.</text>
</comment>
<feature type="transmembrane region" description="Helical" evidence="14">
    <location>
        <begin position="26"/>
        <end position="48"/>
    </location>
</feature>
<evidence type="ECO:0000256" key="4">
    <source>
        <dbReference type="ARBA" id="ARBA00022475"/>
    </source>
</evidence>
<keyword evidence="5" id="KW-0879">Wnt signaling pathway</keyword>
<protein>
    <recommendedName>
        <fullName evidence="15">FZ domain-containing protein</fullName>
    </recommendedName>
</protein>
<feature type="disulfide bond" evidence="13">
    <location>
        <begin position="1038"/>
        <end position="1062"/>
    </location>
</feature>
<feature type="disulfide bond" evidence="13">
    <location>
        <begin position="683"/>
        <end position="744"/>
    </location>
</feature>
<evidence type="ECO:0000259" key="15">
    <source>
        <dbReference type="PROSITE" id="PS50038"/>
    </source>
</evidence>
<feature type="disulfide bond" evidence="13">
    <location>
        <begin position="280"/>
        <end position="304"/>
    </location>
</feature>
<evidence type="ECO:0000256" key="1">
    <source>
        <dbReference type="ARBA" id="ARBA00004651"/>
    </source>
</evidence>
<evidence type="ECO:0000256" key="11">
    <source>
        <dbReference type="ARBA" id="ARBA00023170"/>
    </source>
</evidence>
<keyword evidence="9 14" id="KW-0472">Membrane</keyword>
<keyword evidence="17" id="KW-1185">Reference proteome</keyword>
<keyword evidence="11" id="KW-0675">Receptor</keyword>
<feature type="disulfide bond" evidence="13">
    <location>
        <begin position="1249"/>
        <end position="1310"/>
    </location>
</feature>
<dbReference type="PANTHER" id="PTHR11309:SF47">
    <property type="entry name" value="FRIZZLED"/>
    <property type="match status" value="1"/>
</dbReference>
<dbReference type="Pfam" id="PF01392">
    <property type="entry name" value="Fz"/>
    <property type="match status" value="8"/>
</dbReference>
<dbReference type="InterPro" id="IPR015526">
    <property type="entry name" value="Frizzled/SFRP"/>
</dbReference>
<feature type="disulfide bond" evidence="13">
    <location>
        <begin position="56"/>
        <end position="117"/>
    </location>
</feature>
<feature type="disulfide bond" evidence="13">
    <location>
        <begin position="1106"/>
        <end position="1167"/>
    </location>
</feature>
<feature type="disulfide bond" evidence="13">
    <location>
        <begin position="963"/>
        <end position="1024"/>
    </location>
</feature>
<dbReference type="SMART" id="SM00063">
    <property type="entry name" value="FRI"/>
    <property type="match status" value="8"/>
</dbReference>
<reference evidence="16 17" key="1">
    <citation type="submission" date="2023-11" db="EMBL/GenBank/DDBJ databases">
        <title>Halocaridina rubra genome assembly.</title>
        <authorList>
            <person name="Smith C."/>
        </authorList>
    </citation>
    <scope>NUCLEOTIDE SEQUENCE [LARGE SCALE GENOMIC DNA]</scope>
    <source>
        <strain evidence="16">EP-1</strain>
        <tissue evidence="16">Whole</tissue>
    </source>
</reference>
<feature type="disulfide bond" evidence="13">
    <location>
        <begin position="971"/>
        <end position="1017"/>
    </location>
</feature>
<keyword evidence="4" id="KW-1003">Cell membrane</keyword>
<evidence type="ECO:0000256" key="12">
    <source>
        <dbReference type="ARBA" id="ARBA00023180"/>
    </source>
</evidence>
<dbReference type="SUPFAM" id="SSF63501">
    <property type="entry name" value="Frizzled cysteine-rich domain"/>
    <property type="match status" value="9"/>
</dbReference>
<dbReference type="GO" id="GO:0017147">
    <property type="term" value="F:Wnt-protein binding"/>
    <property type="evidence" value="ECO:0007669"/>
    <property type="project" value="TreeGrafter"/>
</dbReference>
<evidence type="ECO:0000256" key="7">
    <source>
        <dbReference type="ARBA" id="ARBA00022729"/>
    </source>
</evidence>
<feature type="domain" description="FZ" evidence="15">
    <location>
        <begin position="817"/>
        <end position="935"/>
    </location>
</feature>
<feature type="disulfide bond" evidence="13">
    <location>
        <begin position="213"/>
        <end position="259"/>
    </location>
</feature>
<feature type="disulfide bond" evidence="13">
    <location>
        <begin position="131"/>
        <end position="155"/>
    </location>
</feature>
<evidence type="ECO:0000256" key="2">
    <source>
        <dbReference type="ARBA" id="ARBA00008077"/>
    </source>
</evidence>
<dbReference type="Gene3D" id="1.10.2000.10">
    <property type="entry name" value="Frizzled cysteine-rich domain"/>
    <property type="match status" value="9"/>
</dbReference>
<dbReference type="EMBL" id="JAXCGZ010015144">
    <property type="protein sequence ID" value="KAK7071108.1"/>
    <property type="molecule type" value="Genomic_DNA"/>
</dbReference>
<feature type="disulfide bond" evidence="13">
    <location>
        <begin position="1181"/>
        <end position="1205"/>
    </location>
</feature>
<feature type="disulfide bond" evidence="13">
    <location>
        <begin position="205"/>
        <end position="266"/>
    </location>
</feature>
<feature type="disulfide bond" evidence="13">
    <location>
        <begin position="1324"/>
        <end position="1348"/>
    </location>
</feature>
<feature type="disulfide bond" evidence="13">
    <location>
        <begin position="758"/>
        <end position="782"/>
    </location>
</feature>
<dbReference type="PANTHER" id="PTHR11309">
    <property type="entry name" value="FRIZZLED"/>
    <property type="match status" value="1"/>
</dbReference>
<dbReference type="Proteomes" id="UP001381693">
    <property type="component" value="Unassembled WGS sequence"/>
</dbReference>
<organism evidence="16 17">
    <name type="scientific">Halocaridina rubra</name>
    <name type="common">Hawaiian red shrimp</name>
    <dbReference type="NCBI Taxonomy" id="373956"/>
    <lineage>
        <taxon>Eukaryota</taxon>
        <taxon>Metazoa</taxon>
        <taxon>Ecdysozoa</taxon>
        <taxon>Arthropoda</taxon>
        <taxon>Crustacea</taxon>
        <taxon>Multicrustacea</taxon>
        <taxon>Malacostraca</taxon>
        <taxon>Eumalacostraca</taxon>
        <taxon>Eucarida</taxon>
        <taxon>Decapoda</taxon>
        <taxon>Pleocyemata</taxon>
        <taxon>Caridea</taxon>
        <taxon>Atyoidea</taxon>
        <taxon>Atyidae</taxon>
        <taxon>Halocaridina</taxon>
    </lineage>
</organism>
<dbReference type="InterPro" id="IPR020067">
    <property type="entry name" value="Frizzled_dom"/>
</dbReference>
<evidence type="ECO:0000256" key="5">
    <source>
        <dbReference type="ARBA" id="ARBA00022687"/>
    </source>
</evidence>
<feature type="domain" description="FZ" evidence="15">
    <location>
        <begin position="1106"/>
        <end position="1220"/>
    </location>
</feature>
<evidence type="ECO:0000256" key="9">
    <source>
        <dbReference type="ARBA" id="ARBA00023136"/>
    </source>
</evidence>
<feature type="disulfide bond" evidence="13">
    <location>
        <begin position="64"/>
        <end position="110"/>
    </location>
</feature>